<accession>A0A936N9Z1</accession>
<dbReference type="Pfam" id="PF10094">
    <property type="entry name" value="DUF2332"/>
    <property type="match status" value="1"/>
</dbReference>
<reference evidence="1 2" key="1">
    <citation type="submission" date="2020-10" db="EMBL/GenBank/DDBJ databases">
        <title>Connecting structure to function with the recovery of over 1000 high-quality activated sludge metagenome-assembled genomes encoding full-length rRNA genes using long-read sequencing.</title>
        <authorList>
            <person name="Singleton C.M."/>
            <person name="Petriglieri F."/>
            <person name="Kristensen J.M."/>
            <person name="Kirkegaard R.H."/>
            <person name="Michaelsen T.Y."/>
            <person name="Andersen M.H."/>
            <person name="Karst S.M."/>
            <person name="Dueholm M.S."/>
            <person name="Nielsen P.H."/>
            <person name="Albertsen M."/>
        </authorList>
    </citation>
    <scope>NUCLEOTIDE SEQUENCE [LARGE SCALE GENOMIC DNA]</scope>
    <source>
        <strain evidence="1">Lyne_18-Q3-R50-59_MAXAC.006</strain>
    </source>
</reference>
<gene>
    <name evidence="1" type="ORF">IPN02_02905</name>
</gene>
<evidence type="ECO:0000313" key="2">
    <source>
        <dbReference type="Proteomes" id="UP000727993"/>
    </source>
</evidence>
<dbReference type="Proteomes" id="UP000727993">
    <property type="component" value="Unassembled WGS sequence"/>
</dbReference>
<dbReference type="EMBL" id="JADJZA010000001">
    <property type="protein sequence ID" value="MBK9295824.1"/>
    <property type="molecule type" value="Genomic_DNA"/>
</dbReference>
<sequence>MATSAEIRSTLGDWFDAQGTSCAALGSPLYANLFPAVGEHVRAGRYDALLAPIDRWRFGDAMPLRVMGAAHFLALSGAAPTLAAAYPSCGGTVPDPIPADALAESLLDELLGHDDVTADYLRRAVQTNETGRSAALVLGLSALAGAAATNAASGPGGPISLVEVGTSAGLNLRFDRFAYLDGDRLLGGDPASPVRLNPTWLGGPPTLQRWEVDDRVGIDPHPADPTDETVALRLRSYLWPDQNERRVRLDGAIALAGEVPAELIASADTAATLTQVLADRVGTKPTLVFQSIMWQYVATGARWNITRAIETVGERASAAAPLVRVSFEPDEFRRDRVAVHARRWPGGSGTLLAHADFHGRWVQALPTGET</sequence>
<evidence type="ECO:0000313" key="1">
    <source>
        <dbReference type="EMBL" id="MBK9295824.1"/>
    </source>
</evidence>
<dbReference type="InterPro" id="IPR011200">
    <property type="entry name" value="UCP012608"/>
</dbReference>
<organism evidence="1 2">
    <name type="scientific">Candidatus Neomicrothrix subdominans</name>
    <dbReference type="NCBI Taxonomy" id="2954438"/>
    <lineage>
        <taxon>Bacteria</taxon>
        <taxon>Bacillati</taxon>
        <taxon>Actinomycetota</taxon>
        <taxon>Acidimicrobiia</taxon>
        <taxon>Acidimicrobiales</taxon>
        <taxon>Microthrixaceae</taxon>
        <taxon>Candidatus Neomicrothrix</taxon>
    </lineage>
</organism>
<dbReference type="AlphaFoldDB" id="A0A936N9Z1"/>
<proteinExistence type="predicted"/>
<name>A0A936N9Z1_9ACTN</name>
<comment type="caution">
    <text evidence="1">The sequence shown here is derived from an EMBL/GenBank/DDBJ whole genome shotgun (WGS) entry which is preliminary data.</text>
</comment>
<protein>
    <submittedName>
        <fullName evidence="1">DUF2332 domain-containing protein</fullName>
    </submittedName>
</protein>